<evidence type="ECO:0000256" key="2">
    <source>
        <dbReference type="ARBA" id="ARBA00022801"/>
    </source>
</evidence>
<comment type="function">
    <text evidence="3">Catalyzes the hydrolytic cleavage of a subset of L-isoaspartyl (L-beta-aspartyl) dipeptides. Used to degrade proteins damaged by L-isoaspartyl residues formation.</text>
</comment>
<evidence type="ECO:0000256" key="1">
    <source>
        <dbReference type="ARBA" id="ARBA00010716"/>
    </source>
</evidence>
<dbReference type="Gene3D" id="2.30.40.10">
    <property type="entry name" value="Urease, subunit C, domain 1"/>
    <property type="match status" value="1"/>
</dbReference>
<keyword evidence="3" id="KW-0479">Metal-binding</keyword>
<dbReference type="InterPro" id="IPR032466">
    <property type="entry name" value="Metal_Hydrolase"/>
</dbReference>
<dbReference type="Proteomes" id="UP000646484">
    <property type="component" value="Unassembled WGS sequence"/>
</dbReference>
<dbReference type="InterPro" id="IPR006680">
    <property type="entry name" value="Amidohydro-rel"/>
</dbReference>
<comment type="subcellular location">
    <subcellularLocation>
        <location evidence="3">Cytoplasm</location>
    </subcellularLocation>
</comment>
<dbReference type="GO" id="GO:0008798">
    <property type="term" value="F:beta-aspartyl-peptidase activity"/>
    <property type="evidence" value="ECO:0007669"/>
    <property type="project" value="UniProtKB-EC"/>
</dbReference>
<dbReference type="Gene3D" id="3.20.20.140">
    <property type="entry name" value="Metal-dependent hydrolases"/>
    <property type="match status" value="1"/>
</dbReference>
<gene>
    <name evidence="5" type="ORF">H8S64_05040</name>
</gene>
<dbReference type="PIRSF" id="PIRSF001238">
    <property type="entry name" value="IadA"/>
    <property type="match status" value="1"/>
</dbReference>
<keyword evidence="2 3" id="KW-0378">Hydrolase</keyword>
<evidence type="ECO:0000259" key="4">
    <source>
        <dbReference type="Pfam" id="PF01979"/>
    </source>
</evidence>
<organism evidence="5 6">
    <name type="scientific">Butyricimonas hominis</name>
    <dbReference type="NCBI Taxonomy" id="2763032"/>
    <lineage>
        <taxon>Bacteria</taxon>
        <taxon>Pseudomonadati</taxon>
        <taxon>Bacteroidota</taxon>
        <taxon>Bacteroidia</taxon>
        <taxon>Bacteroidales</taxon>
        <taxon>Odoribacteraceae</taxon>
        <taxon>Butyricimonas</taxon>
    </lineage>
</organism>
<dbReference type="EC" id="3.4.19.-" evidence="3"/>
<comment type="similarity">
    <text evidence="3">Belongs to the peptidase M38 family.</text>
</comment>
<keyword evidence="3" id="KW-0862">Zinc</keyword>
<dbReference type="SUPFAM" id="SSF51556">
    <property type="entry name" value="Metallo-dependent hydrolases"/>
    <property type="match status" value="1"/>
</dbReference>
<name>A0ABR7CXP7_9BACT</name>
<dbReference type="InterPro" id="IPR010229">
    <property type="entry name" value="Pept_M38_dipep"/>
</dbReference>
<dbReference type="Pfam" id="PF01979">
    <property type="entry name" value="Amidohydro_1"/>
    <property type="match status" value="1"/>
</dbReference>
<comment type="cofactor">
    <cofactor evidence="3">
        <name>Zn(2+)</name>
        <dbReference type="ChEBI" id="CHEBI:29105"/>
    </cofactor>
    <text evidence="3">Binds 2 Zn(2+) ions per subunit.</text>
</comment>
<comment type="similarity">
    <text evidence="1">Belongs to the metallo-dependent hydrolases superfamily. NagA family.</text>
</comment>
<dbReference type="EMBL" id="JACOOH010000002">
    <property type="protein sequence ID" value="MBC5620456.1"/>
    <property type="molecule type" value="Genomic_DNA"/>
</dbReference>
<proteinExistence type="inferred from homology"/>
<protein>
    <recommendedName>
        <fullName evidence="3">Isoaspartyl dipeptidase</fullName>
        <ecNumber evidence="3">3.4.19.-</ecNumber>
    </recommendedName>
</protein>
<evidence type="ECO:0000313" key="6">
    <source>
        <dbReference type="Proteomes" id="UP000646484"/>
    </source>
</evidence>
<feature type="domain" description="Amidohydrolase-related" evidence="4">
    <location>
        <begin position="267"/>
        <end position="365"/>
    </location>
</feature>
<accession>A0ABR7CXP7</accession>
<reference evidence="5 6" key="1">
    <citation type="submission" date="2020-08" db="EMBL/GenBank/DDBJ databases">
        <title>Genome public.</title>
        <authorList>
            <person name="Liu C."/>
            <person name="Sun Q."/>
        </authorList>
    </citation>
    <scope>NUCLEOTIDE SEQUENCE [LARGE SCALE GENOMIC DNA]</scope>
    <source>
        <strain evidence="5 6">NSJ-56</strain>
    </source>
</reference>
<keyword evidence="3" id="KW-0482">Metalloprotease</keyword>
<dbReference type="NCBIfam" id="TIGR01975">
    <property type="entry name" value="isoAsp_dipep"/>
    <property type="match status" value="1"/>
</dbReference>
<keyword evidence="3" id="KW-0645">Protease</keyword>
<sequence length="383" mass="41701">MNITIIRNANIYAPEKLGIKDLLVCNGKIIMVDEKIELTSVSHSEIDAGGMIVTPGFIDQHMHIIGAGGKSGYFSITPEVQPSELIRCGTTTVVGLLGTDGITKELTTLYAKCKSLEQYGIGAYMLTSYFAVPPKTIMNSVAEDMLFIDKIIGCKVAISDERCSFPTKEELLRLINQVHTGGLTSGKGGVLHIHLGALPSRMQLLLEIAREYPTLVKHISPTHVGRTAALFEEAVEFALLGGMIDITTGGTKYDEPYKILLHGLEKGVPIDRMTFSSDGNAGMSKKDPETGELVFYKAPLHLNLQQVQKLVKEGGLPLEEALRPVTTNPAKNMTLRTKGRVAPDCDADFCLFDNELNLQGVIAGGVEWMRRGQLVKVGNFETL</sequence>
<evidence type="ECO:0000256" key="3">
    <source>
        <dbReference type="PIRNR" id="PIRNR001238"/>
    </source>
</evidence>
<comment type="caution">
    <text evidence="5">The sequence shown here is derived from an EMBL/GenBank/DDBJ whole genome shotgun (WGS) entry which is preliminary data.</text>
</comment>
<comment type="PTM">
    <text evidence="3">Carboxylation allows a single lysine to coordinate two zinc ions.</text>
</comment>
<dbReference type="PANTHER" id="PTHR11113">
    <property type="entry name" value="N-ACETYLGLUCOSAMINE-6-PHOSPHATE DEACETYLASE"/>
    <property type="match status" value="1"/>
</dbReference>
<evidence type="ECO:0000313" key="5">
    <source>
        <dbReference type="EMBL" id="MBC5620456.1"/>
    </source>
</evidence>
<dbReference type="RefSeq" id="WP_186975228.1">
    <property type="nucleotide sequence ID" value="NZ_JACOOH010000002.1"/>
</dbReference>
<dbReference type="SUPFAM" id="SSF51338">
    <property type="entry name" value="Composite domain of metallo-dependent hydrolases"/>
    <property type="match status" value="1"/>
</dbReference>
<dbReference type="InterPro" id="IPR011059">
    <property type="entry name" value="Metal-dep_hydrolase_composite"/>
</dbReference>
<dbReference type="PANTHER" id="PTHR11113:SF14">
    <property type="entry name" value="N-ACETYLGLUCOSAMINE-6-PHOSPHATE DEACETYLASE"/>
    <property type="match status" value="1"/>
</dbReference>
<keyword evidence="6" id="KW-1185">Reference proteome</keyword>